<feature type="compositionally biased region" description="Polar residues" evidence="1">
    <location>
        <begin position="516"/>
        <end position="542"/>
    </location>
</feature>
<dbReference type="PANTHER" id="PTHR46250:SF15">
    <property type="entry name" value="OS01G0523800 PROTEIN"/>
    <property type="match status" value="1"/>
</dbReference>
<evidence type="ECO:0000313" key="4">
    <source>
        <dbReference type="EMBL" id="KAG6402884.1"/>
    </source>
</evidence>
<dbReference type="Proteomes" id="UP000298416">
    <property type="component" value="Unassembled WGS sequence"/>
</dbReference>
<protein>
    <recommendedName>
        <fullName evidence="6">Myb/SANT-like domain-containing protein</fullName>
    </recommendedName>
</protein>
<feature type="compositionally biased region" description="Pro residues" evidence="1">
    <location>
        <begin position="103"/>
        <end position="119"/>
    </location>
</feature>
<keyword evidence="5" id="KW-1185">Reference proteome</keyword>
<dbReference type="InterPro" id="IPR057670">
    <property type="entry name" value="SH3_retrovirus"/>
</dbReference>
<dbReference type="InterPro" id="IPR024752">
    <property type="entry name" value="Myb/SANT-like_dom"/>
</dbReference>
<feature type="region of interest" description="Disordered" evidence="1">
    <location>
        <begin position="513"/>
        <end position="545"/>
    </location>
</feature>
<feature type="domain" description="Retroviral polymerase SH3-like" evidence="3">
    <location>
        <begin position="6"/>
        <end position="67"/>
    </location>
</feature>
<dbReference type="EMBL" id="PNBA02000013">
    <property type="protein sequence ID" value="KAG6402884.1"/>
    <property type="molecule type" value="Genomic_DNA"/>
</dbReference>
<dbReference type="CDD" id="cd22541">
    <property type="entry name" value="SP5_N"/>
    <property type="match status" value="1"/>
</dbReference>
<dbReference type="Pfam" id="PF12776">
    <property type="entry name" value="Myb_DNA-bind_3"/>
    <property type="match status" value="1"/>
</dbReference>
<evidence type="ECO:0000313" key="5">
    <source>
        <dbReference type="Proteomes" id="UP000298416"/>
    </source>
</evidence>
<evidence type="ECO:0000256" key="1">
    <source>
        <dbReference type="SAM" id="MobiDB-lite"/>
    </source>
</evidence>
<dbReference type="Pfam" id="PF25597">
    <property type="entry name" value="SH3_retrovirus"/>
    <property type="match status" value="1"/>
</dbReference>
<dbReference type="AlphaFoldDB" id="A0A8X8ZGA8"/>
<feature type="region of interest" description="Disordered" evidence="1">
    <location>
        <begin position="95"/>
        <end position="190"/>
    </location>
</feature>
<feature type="compositionally biased region" description="Pro residues" evidence="1">
    <location>
        <begin position="129"/>
        <end position="151"/>
    </location>
</feature>
<reference evidence="4" key="2">
    <citation type="submission" date="2020-08" db="EMBL/GenBank/DDBJ databases">
        <title>Plant Genome Project.</title>
        <authorList>
            <person name="Zhang R.-G."/>
        </authorList>
    </citation>
    <scope>NUCLEOTIDE SEQUENCE</scope>
    <source>
        <strain evidence="4">Huo1</strain>
        <tissue evidence="4">Leaf</tissue>
    </source>
</reference>
<name>A0A8X8ZGA8_SALSN</name>
<dbReference type="PANTHER" id="PTHR46250">
    <property type="entry name" value="MYB/SANT-LIKE DNA-BINDING DOMAIN PROTEIN-RELATED"/>
    <property type="match status" value="1"/>
</dbReference>
<evidence type="ECO:0000259" key="2">
    <source>
        <dbReference type="Pfam" id="PF12776"/>
    </source>
</evidence>
<comment type="caution">
    <text evidence="4">The sequence shown here is derived from an EMBL/GenBank/DDBJ whole genome shotgun (WGS) entry which is preliminary data.</text>
</comment>
<evidence type="ECO:0008006" key="6">
    <source>
        <dbReference type="Google" id="ProtNLM"/>
    </source>
</evidence>
<reference evidence="4" key="1">
    <citation type="submission" date="2018-01" db="EMBL/GenBank/DDBJ databases">
        <authorList>
            <person name="Mao J.F."/>
        </authorList>
    </citation>
    <scope>NUCLEOTIDE SEQUENCE</scope>
    <source>
        <strain evidence="4">Huo1</strain>
        <tissue evidence="4">Leaf</tissue>
    </source>
</reference>
<proteinExistence type="predicted"/>
<organism evidence="4">
    <name type="scientific">Salvia splendens</name>
    <name type="common">Scarlet sage</name>
    <dbReference type="NCBI Taxonomy" id="180675"/>
    <lineage>
        <taxon>Eukaryota</taxon>
        <taxon>Viridiplantae</taxon>
        <taxon>Streptophyta</taxon>
        <taxon>Embryophyta</taxon>
        <taxon>Tracheophyta</taxon>
        <taxon>Spermatophyta</taxon>
        <taxon>Magnoliopsida</taxon>
        <taxon>eudicotyledons</taxon>
        <taxon>Gunneridae</taxon>
        <taxon>Pentapetalae</taxon>
        <taxon>asterids</taxon>
        <taxon>lamiids</taxon>
        <taxon>Lamiales</taxon>
        <taxon>Lamiaceae</taxon>
        <taxon>Nepetoideae</taxon>
        <taxon>Mentheae</taxon>
        <taxon>Salviinae</taxon>
        <taxon>Salvia</taxon>
        <taxon>Salvia subgen. Calosphace</taxon>
        <taxon>core Calosphace</taxon>
    </lineage>
</organism>
<sequence length="645" mass="72200">MRVFGCLCYPFLRPYNHHKLEYRSSPATFIGYSSHHKGYKVLLSDGKVIVSRDVLFDETTFPYQTKPPCSPTYVSLPFPPISVISPTLLPIQQNSLSSAHDQPPSPIHPSPDIDQPPSPAYSQHHSPTHDPPSSPAQNQPPSPTHNQPPSPVCEQSTPETGSPVSDNSSSSTSPSATASPPTLSDSTSHPMITRSKAGIFKPKILTITLSCFNLPRSALAALLIPVWKKAMVDEFLALLRNKTWILTSLPLADVLTKLLSYQFFSKLRNKLSICPQSTLELRGDVSVELEEQEISTLHRHVYKDKKESQCVNETCVGMSIDPMHRINPPNPRRKFRKGDRSRRSWTVREEEIFAACLLALVSRGWKSDNGFRAEYLGKIEDAIRQEFPNTDIKGTPHVNSKLTAWKKSYQSLRNILSRSGVGFNSDNEYRIECDDDQWEAIVMADKEAKFMRHKSWPLWETWKVIFGKDRACGGGAEQISDAAEAFRRGQPGTYSEVNENDYHPSLDDIEADKAIPSSQPFGNHDMSSGNSGKQTSVNTSNASKKRKLDGSDAALMEFLANLHTDTNSRLEMILARIGYEFDLGQARQDVFAKLCDVDGLTLNQRYELCNILGDKPQRMEIFMGMQESARLGYLLKLIEDKQSGI</sequence>
<feature type="domain" description="Myb/SANT-like" evidence="2">
    <location>
        <begin position="344"/>
        <end position="440"/>
    </location>
</feature>
<gene>
    <name evidence="4" type="ORF">SASPL_135098</name>
</gene>
<accession>A0A8X8ZGA8</accession>
<evidence type="ECO:0000259" key="3">
    <source>
        <dbReference type="Pfam" id="PF25597"/>
    </source>
</evidence>
<feature type="compositionally biased region" description="Low complexity" evidence="1">
    <location>
        <begin position="162"/>
        <end position="188"/>
    </location>
</feature>